<proteinExistence type="predicted"/>
<organism evidence="3 4">
    <name type="scientific">Aliivibrio sifiae</name>
    <dbReference type="NCBI Taxonomy" id="566293"/>
    <lineage>
        <taxon>Bacteria</taxon>
        <taxon>Pseudomonadati</taxon>
        <taxon>Pseudomonadota</taxon>
        <taxon>Gammaproteobacteria</taxon>
        <taxon>Vibrionales</taxon>
        <taxon>Vibrionaceae</taxon>
        <taxon>Aliivibrio</taxon>
    </lineage>
</organism>
<sequence>MKIEAIGKIQTESIERDRSQEELKNSISNMKMQNEGVYDQQAIKFAMKRGELKEKEIESRVNRLKVYMDQQRNLNNVM</sequence>
<dbReference type="EMBL" id="BSOU01000002">
    <property type="protein sequence ID" value="GLR73993.1"/>
    <property type="molecule type" value="Genomic_DNA"/>
</dbReference>
<evidence type="ECO:0000256" key="1">
    <source>
        <dbReference type="SAM" id="MobiDB-lite"/>
    </source>
</evidence>
<evidence type="ECO:0000313" key="3">
    <source>
        <dbReference type="EMBL" id="PQJ86886.1"/>
    </source>
</evidence>
<accession>A0A2S7X6U8</accession>
<reference evidence="3 4" key="2">
    <citation type="submission" date="2016-12" db="EMBL/GenBank/DDBJ databases">
        <title>Diversity of luminous bacteria.</title>
        <authorList>
            <person name="Yoshizawa S."/>
            <person name="Kogure K."/>
        </authorList>
    </citation>
    <scope>NUCLEOTIDE SEQUENCE [LARGE SCALE GENOMIC DNA]</scope>
    <source>
        <strain evidence="3 4">NBRC 105001</strain>
    </source>
</reference>
<evidence type="ECO:0000313" key="5">
    <source>
        <dbReference type="Proteomes" id="UP001156660"/>
    </source>
</evidence>
<feature type="region of interest" description="Disordered" evidence="1">
    <location>
        <begin position="1"/>
        <end position="21"/>
    </location>
</feature>
<reference evidence="2" key="1">
    <citation type="journal article" date="2014" name="Int. J. Syst. Evol. Microbiol.">
        <title>Complete genome of a new Firmicutes species belonging to the dominant human colonic microbiota ('Ruminococcus bicirculans') reveals two chromosomes and a selective capacity to utilize plant glucans.</title>
        <authorList>
            <consortium name="NISC Comparative Sequencing Program"/>
            <person name="Wegmann U."/>
            <person name="Louis P."/>
            <person name="Goesmann A."/>
            <person name="Henrissat B."/>
            <person name="Duncan S.H."/>
            <person name="Flint H.J."/>
        </authorList>
    </citation>
    <scope>NUCLEOTIDE SEQUENCE</scope>
    <source>
        <strain evidence="2">NBRC 105001</strain>
    </source>
</reference>
<dbReference type="Proteomes" id="UP000239273">
    <property type="component" value="Unassembled WGS sequence"/>
</dbReference>
<gene>
    <name evidence="3" type="ORF">BTO23_12180</name>
    <name evidence="2" type="ORF">GCM10007855_08670</name>
</gene>
<protein>
    <submittedName>
        <fullName evidence="3">Uncharacterized protein</fullName>
    </submittedName>
</protein>
<name>A0A2S7X6U8_9GAMM</name>
<dbReference type="RefSeq" id="WP_060992021.1">
    <property type="nucleotide sequence ID" value="NZ_BSOU01000002.1"/>
</dbReference>
<evidence type="ECO:0000313" key="2">
    <source>
        <dbReference type="EMBL" id="GLR73993.1"/>
    </source>
</evidence>
<comment type="caution">
    <text evidence="3">The sequence shown here is derived from an EMBL/GenBank/DDBJ whole genome shotgun (WGS) entry which is preliminary data.</text>
</comment>
<keyword evidence="5" id="KW-1185">Reference proteome</keyword>
<dbReference type="Proteomes" id="UP001156660">
    <property type="component" value="Unassembled WGS sequence"/>
</dbReference>
<evidence type="ECO:0000313" key="4">
    <source>
        <dbReference type="Proteomes" id="UP000239273"/>
    </source>
</evidence>
<dbReference type="AlphaFoldDB" id="A0A2S7X6U8"/>
<dbReference type="EMBL" id="MSCP01000002">
    <property type="protein sequence ID" value="PQJ86886.1"/>
    <property type="molecule type" value="Genomic_DNA"/>
</dbReference>
<dbReference type="OrthoDB" id="5918013at2"/>
<reference evidence="5" key="3">
    <citation type="journal article" date="2019" name="Int. J. Syst. Evol. Microbiol.">
        <title>The Global Catalogue of Microorganisms (GCM) 10K type strain sequencing project: providing services to taxonomists for standard genome sequencing and annotation.</title>
        <authorList>
            <consortium name="The Broad Institute Genomics Platform"/>
            <consortium name="The Broad Institute Genome Sequencing Center for Infectious Disease"/>
            <person name="Wu L."/>
            <person name="Ma J."/>
        </authorList>
    </citation>
    <scope>NUCLEOTIDE SEQUENCE [LARGE SCALE GENOMIC DNA]</scope>
    <source>
        <strain evidence="5">NBRC 105001</strain>
    </source>
</reference>
<reference evidence="2" key="4">
    <citation type="submission" date="2023-01" db="EMBL/GenBank/DDBJ databases">
        <title>Draft genome sequence of Aliivibrio sifiae strain NBRC 105001.</title>
        <authorList>
            <person name="Sun Q."/>
            <person name="Mori K."/>
        </authorList>
    </citation>
    <scope>NUCLEOTIDE SEQUENCE</scope>
    <source>
        <strain evidence="2">NBRC 105001</strain>
    </source>
</reference>